<dbReference type="Proteomes" id="UP000800093">
    <property type="component" value="Unassembled WGS sequence"/>
</dbReference>
<proteinExistence type="predicted"/>
<evidence type="ECO:0000256" key="2">
    <source>
        <dbReference type="SAM" id="MobiDB-lite"/>
    </source>
</evidence>
<accession>A0A9P4N6E2</accession>
<sequence length="494" mass="59600">MPPADFWDTEDEWYSDRTYSGARHVRAPPPGRRSDFLAPEQHRHVYTTGLHRTRSQGHAPAPNVTIYNTTSSRNDNETNPKLQADQRSPGPSPRLLPRGRALAREDEWALEDEVAEQVRLELKNRRSRSRSVHVHHDDLYNHDYDKWQLERANERIKEQEEKYTREKREESIKESIKRKMELKYLQEKAERDEEEARKEAEEKRLKRDWELKLEREEREKILKAQKAEEERKRIIAENTAKLEKQAREAKEAHDLAVAEYKRKRLEEEQKQQEERERIITDFKRKEFEDAQKAKKAREELIMQLKIEEQKKKDEEKAQWEAFLLKQKQKEQEAKEKQEKEEAELEEQMRKRLAQFGFQENQIQAMIKPEETAKLQQGMTPLKPLQLTHQPTYVKVHKDHLSVDTLVYYDIPYEYDRSDPNYIIILREMDSRETEVLFEHTRRLRSRGPRLLIEERHDDRGKPDYAWVRRRKHSVSPSRRRSSPKRIVGIKEMFF</sequence>
<gene>
    <name evidence="3" type="ORF">CC78DRAFT_544098</name>
</gene>
<reference evidence="4" key="1">
    <citation type="journal article" date="2020" name="Stud. Mycol.">
        <title>101 Dothideomycetes genomes: A test case for predicting lifestyles and emergence of pathogens.</title>
        <authorList>
            <person name="Haridas S."/>
            <person name="Albert R."/>
            <person name="Binder M."/>
            <person name="Bloem J."/>
            <person name="LaButti K."/>
            <person name="Salamov A."/>
            <person name="Andreopoulos B."/>
            <person name="Baker S."/>
            <person name="Barry K."/>
            <person name="Bills G."/>
            <person name="Bluhm B."/>
            <person name="Cannon C."/>
            <person name="Castanera R."/>
            <person name="Culley D."/>
            <person name="Daum C."/>
            <person name="Ezra D."/>
            <person name="Gonzalez J."/>
            <person name="Henrissat B."/>
            <person name="Kuo A."/>
            <person name="Liang C."/>
            <person name="Lipzen A."/>
            <person name="Lutzoni F."/>
            <person name="Magnuson J."/>
            <person name="Mondo S."/>
            <person name="Nolan M."/>
            <person name="Ohm R."/>
            <person name="Pangilinan J."/>
            <person name="Park H.-J."/>
            <person name="Ramirez L."/>
            <person name="Alfaro M."/>
            <person name="Sun H."/>
            <person name="Tritt A."/>
            <person name="Yoshinaga Y."/>
            <person name="Zwiers L.-H."/>
            <person name="Turgeon B."/>
            <person name="Goodwin S."/>
            <person name="Spatafora J."/>
            <person name="Crous P."/>
            <person name="Grigoriev I."/>
        </authorList>
    </citation>
    <scope>NUCLEOTIDE SEQUENCE [LARGE SCALE GENOMIC DNA]</scope>
    <source>
        <strain evidence="4">CBS 304.66</strain>
    </source>
</reference>
<feature type="coiled-coil region" evidence="1">
    <location>
        <begin position="146"/>
        <end position="354"/>
    </location>
</feature>
<keyword evidence="1" id="KW-0175">Coiled coil</keyword>
<protein>
    <recommendedName>
        <fullName evidence="5">Reticulocyte-binding protein 2 like protein a</fullName>
    </recommendedName>
</protein>
<feature type="compositionally biased region" description="Low complexity" evidence="2">
    <location>
        <begin position="87"/>
        <end position="100"/>
    </location>
</feature>
<evidence type="ECO:0008006" key="5">
    <source>
        <dbReference type="Google" id="ProtNLM"/>
    </source>
</evidence>
<feature type="region of interest" description="Disordered" evidence="2">
    <location>
        <begin position="17"/>
        <end position="100"/>
    </location>
</feature>
<name>A0A9P4N6E2_9PLEO</name>
<feature type="compositionally biased region" description="Polar residues" evidence="2">
    <location>
        <begin position="65"/>
        <end position="81"/>
    </location>
</feature>
<organism evidence="3 4">
    <name type="scientific">Lojkania enalia</name>
    <dbReference type="NCBI Taxonomy" id="147567"/>
    <lineage>
        <taxon>Eukaryota</taxon>
        <taxon>Fungi</taxon>
        <taxon>Dikarya</taxon>
        <taxon>Ascomycota</taxon>
        <taxon>Pezizomycotina</taxon>
        <taxon>Dothideomycetes</taxon>
        <taxon>Pleosporomycetidae</taxon>
        <taxon>Pleosporales</taxon>
        <taxon>Pleosporales incertae sedis</taxon>
        <taxon>Lojkania</taxon>
    </lineage>
</organism>
<dbReference type="OrthoDB" id="6133115at2759"/>
<evidence type="ECO:0000313" key="3">
    <source>
        <dbReference type="EMBL" id="KAF2264599.1"/>
    </source>
</evidence>
<dbReference type="AlphaFoldDB" id="A0A9P4N6E2"/>
<keyword evidence="4" id="KW-1185">Reference proteome</keyword>
<dbReference type="EMBL" id="ML986615">
    <property type="protein sequence ID" value="KAF2264599.1"/>
    <property type="molecule type" value="Genomic_DNA"/>
</dbReference>
<evidence type="ECO:0000313" key="4">
    <source>
        <dbReference type="Proteomes" id="UP000800093"/>
    </source>
</evidence>
<evidence type="ECO:0000256" key="1">
    <source>
        <dbReference type="SAM" id="Coils"/>
    </source>
</evidence>
<comment type="caution">
    <text evidence="3">The sequence shown here is derived from an EMBL/GenBank/DDBJ whole genome shotgun (WGS) entry which is preliminary data.</text>
</comment>
<feature type="compositionally biased region" description="Basic and acidic residues" evidence="2">
    <location>
        <begin position="32"/>
        <end position="43"/>
    </location>
</feature>